<sequence>MQKMTLEKIAKVCHGRYFGNESAKSEEISMVTIDSRTVERNSLFVAIKGERVDGNTFVDGAYADGALCCMSEEEPEDKTRPYIVVDSCYQALKDMAELYRTLCPVKVVGITGSVGKTTTKEMIASVLSQHFHVLKTKGNFNNEVGVPLTLFRLRKEHEIAIVEMGISDFGEMTRLTKMVQPDSCVITNIGQCHLENLHDRDGVLKAKTEIFTHMNPNGHIYLNGDDDKLITVQSDGKRQITFFGNGKDNCVRAEKVENLGLKGTKMMVVTPDEQFEVTVPVPGKHMVLNALAAIAIGLDMGMTTEEIAKGIRAFRPVGGHSSIEETAHFTLIDDCYNANPVSMKAGIDVLSDASGRKVAILGDMFELGTKERKMHYEVGEYAVQKGIDLFICVGSLAKEIANALEKAGKETSVFYFAQKEEAMEMLPSLVKEGDTILVKASHGMHFEKIVAMLKEM</sequence>
<dbReference type="GO" id="GO:0016874">
    <property type="term" value="F:ligase activity"/>
    <property type="evidence" value="ECO:0007669"/>
    <property type="project" value="UniProtKB-KW"/>
</dbReference>
<comment type="subcellular location">
    <subcellularLocation>
        <location evidence="10 11">Cytoplasm</location>
    </subcellularLocation>
</comment>
<dbReference type="InterPro" id="IPR051046">
    <property type="entry name" value="MurCDEF_CellWall_CoF430Synth"/>
</dbReference>
<dbReference type="NCBIfam" id="TIGR01143">
    <property type="entry name" value="murF"/>
    <property type="match status" value="1"/>
</dbReference>
<dbReference type="SUPFAM" id="SSF53623">
    <property type="entry name" value="MurD-like peptide ligases, catalytic domain"/>
    <property type="match status" value="1"/>
</dbReference>
<name>A0ABR7MTY9_9FIRM</name>
<keyword evidence="4 10" id="KW-0547">Nucleotide-binding</keyword>
<keyword evidence="6 10" id="KW-0133">Cell shape</keyword>
<evidence type="ECO:0000259" key="12">
    <source>
        <dbReference type="Pfam" id="PF01225"/>
    </source>
</evidence>
<dbReference type="Proteomes" id="UP000637513">
    <property type="component" value="Unassembled WGS sequence"/>
</dbReference>
<dbReference type="EC" id="6.3.2.10" evidence="10 11"/>
<feature type="domain" description="Mur ligase C-terminal" evidence="13">
    <location>
        <begin position="324"/>
        <end position="441"/>
    </location>
</feature>
<dbReference type="InterPro" id="IPR036615">
    <property type="entry name" value="Mur_ligase_C_dom_sf"/>
</dbReference>
<keyword evidence="2 10" id="KW-0436">Ligase</keyword>
<evidence type="ECO:0000256" key="11">
    <source>
        <dbReference type="RuleBase" id="RU004136"/>
    </source>
</evidence>
<dbReference type="Pfam" id="PF02875">
    <property type="entry name" value="Mur_ligase_C"/>
    <property type="match status" value="1"/>
</dbReference>
<protein>
    <recommendedName>
        <fullName evidence="10 11">UDP-N-acetylmuramoyl-tripeptide--D-alanyl-D-alanine ligase</fullName>
        <ecNumber evidence="10 11">6.3.2.10</ecNumber>
    </recommendedName>
    <alternativeName>
        <fullName evidence="10">D-alanyl-D-alanine-adding enzyme</fullName>
    </alternativeName>
</protein>
<dbReference type="InterPro" id="IPR004101">
    <property type="entry name" value="Mur_ligase_C"/>
</dbReference>
<feature type="domain" description="Mur ligase N-terminal catalytic" evidence="12">
    <location>
        <begin position="27"/>
        <end position="97"/>
    </location>
</feature>
<dbReference type="InterPro" id="IPR000713">
    <property type="entry name" value="Mur_ligase_N"/>
</dbReference>
<evidence type="ECO:0000256" key="5">
    <source>
        <dbReference type="ARBA" id="ARBA00022840"/>
    </source>
</evidence>
<keyword evidence="16" id="KW-1185">Reference proteome</keyword>
<evidence type="ECO:0000256" key="9">
    <source>
        <dbReference type="ARBA" id="ARBA00023316"/>
    </source>
</evidence>
<dbReference type="PANTHER" id="PTHR43024">
    <property type="entry name" value="UDP-N-ACETYLMURAMOYL-TRIPEPTIDE--D-ALANYL-D-ALANINE LIGASE"/>
    <property type="match status" value="1"/>
</dbReference>
<dbReference type="RefSeq" id="WP_249304760.1">
    <property type="nucleotide sequence ID" value="NZ_JACRSW010000027.1"/>
</dbReference>
<dbReference type="EMBL" id="JACRSW010000027">
    <property type="protein sequence ID" value="MBC8557264.1"/>
    <property type="molecule type" value="Genomic_DNA"/>
</dbReference>
<comment type="function">
    <text evidence="10 11">Involved in cell wall formation. Catalyzes the final step in the synthesis of UDP-N-acetylmuramoyl-pentapeptide, the precursor of murein.</text>
</comment>
<comment type="pathway">
    <text evidence="10 11">Cell wall biogenesis; peptidoglycan biosynthesis.</text>
</comment>
<reference evidence="15 16" key="1">
    <citation type="submission" date="2020-08" db="EMBL/GenBank/DDBJ databases">
        <title>Genome public.</title>
        <authorList>
            <person name="Liu C."/>
            <person name="Sun Q."/>
        </authorList>
    </citation>
    <scope>NUCLEOTIDE SEQUENCE [LARGE SCALE GENOMIC DNA]</scope>
    <source>
        <strain evidence="15 16">BX3</strain>
    </source>
</reference>
<evidence type="ECO:0000256" key="10">
    <source>
        <dbReference type="HAMAP-Rule" id="MF_02019"/>
    </source>
</evidence>
<evidence type="ECO:0000256" key="8">
    <source>
        <dbReference type="ARBA" id="ARBA00023306"/>
    </source>
</evidence>
<dbReference type="Pfam" id="PF01225">
    <property type="entry name" value="Mur_ligase"/>
    <property type="match status" value="1"/>
</dbReference>
<proteinExistence type="inferred from homology"/>
<keyword evidence="8 10" id="KW-0131">Cell cycle</keyword>
<dbReference type="SUPFAM" id="SSF63418">
    <property type="entry name" value="MurE/MurF N-terminal domain"/>
    <property type="match status" value="1"/>
</dbReference>
<evidence type="ECO:0000256" key="2">
    <source>
        <dbReference type="ARBA" id="ARBA00022598"/>
    </source>
</evidence>
<comment type="similarity">
    <text evidence="10">Belongs to the MurCDEF family. MurF subfamily.</text>
</comment>
<organism evidence="15 16">
    <name type="scientific">Jutongia hominis</name>
    <dbReference type="NCBI Taxonomy" id="2763664"/>
    <lineage>
        <taxon>Bacteria</taxon>
        <taxon>Bacillati</taxon>
        <taxon>Bacillota</taxon>
        <taxon>Clostridia</taxon>
        <taxon>Lachnospirales</taxon>
        <taxon>Lachnospiraceae</taxon>
        <taxon>Jutongia</taxon>
    </lineage>
</organism>
<accession>A0ABR7MTY9</accession>
<dbReference type="HAMAP" id="MF_02019">
    <property type="entry name" value="MurF"/>
    <property type="match status" value="1"/>
</dbReference>
<evidence type="ECO:0000256" key="3">
    <source>
        <dbReference type="ARBA" id="ARBA00022618"/>
    </source>
</evidence>
<evidence type="ECO:0000256" key="1">
    <source>
        <dbReference type="ARBA" id="ARBA00022490"/>
    </source>
</evidence>
<dbReference type="InterPro" id="IPR013221">
    <property type="entry name" value="Mur_ligase_cen"/>
</dbReference>
<dbReference type="InterPro" id="IPR005863">
    <property type="entry name" value="UDP-N-AcMur_synth"/>
</dbReference>
<keyword evidence="1 10" id="KW-0963">Cytoplasm</keyword>
<evidence type="ECO:0000313" key="15">
    <source>
        <dbReference type="EMBL" id="MBC8557264.1"/>
    </source>
</evidence>
<keyword evidence="5 10" id="KW-0067">ATP-binding</keyword>
<comment type="caution">
    <text evidence="15">The sequence shown here is derived from an EMBL/GenBank/DDBJ whole genome shotgun (WGS) entry which is preliminary data.</text>
</comment>
<evidence type="ECO:0000259" key="13">
    <source>
        <dbReference type="Pfam" id="PF02875"/>
    </source>
</evidence>
<evidence type="ECO:0000259" key="14">
    <source>
        <dbReference type="Pfam" id="PF08245"/>
    </source>
</evidence>
<dbReference type="PANTHER" id="PTHR43024:SF1">
    <property type="entry name" value="UDP-N-ACETYLMURAMOYL-TRIPEPTIDE--D-ALANYL-D-ALANINE LIGASE"/>
    <property type="match status" value="1"/>
</dbReference>
<feature type="domain" description="Mur ligase central" evidence="14">
    <location>
        <begin position="110"/>
        <end position="296"/>
    </location>
</feature>
<comment type="catalytic activity">
    <reaction evidence="10 11">
        <text>D-alanyl-D-alanine + UDP-N-acetyl-alpha-D-muramoyl-L-alanyl-gamma-D-glutamyl-meso-2,6-diaminopimelate + ATP = UDP-N-acetyl-alpha-D-muramoyl-L-alanyl-gamma-D-glutamyl-meso-2,6-diaminopimeloyl-D-alanyl-D-alanine + ADP + phosphate + H(+)</text>
        <dbReference type="Rhea" id="RHEA:28374"/>
        <dbReference type="ChEBI" id="CHEBI:15378"/>
        <dbReference type="ChEBI" id="CHEBI:30616"/>
        <dbReference type="ChEBI" id="CHEBI:43474"/>
        <dbReference type="ChEBI" id="CHEBI:57822"/>
        <dbReference type="ChEBI" id="CHEBI:61386"/>
        <dbReference type="ChEBI" id="CHEBI:83905"/>
        <dbReference type="ChEBI" id="CHEBI:456216"/>
        <dbReference type="EC" id="6.3.2.10"/>
    </reaction>
</comment>
<gene>
    <name evidence="10" type="primary">murF</name>
    <name evidence="15" type="ORF">H8700_06045</name>
</gene>
<dbReference type="Gene3D" id="3.40.1390.10">
    <property type="entry name" value="MurE/MurF, N-terminal domain"/>
    <property type="match status" value="1"/>
</dbReference>
<keyword evidence="9 10" id="KW-0961">Cell wall biogenesis/degradation</keyword>
<feature type="binding site" evidence="10">
    <location>
        <begin position="112"/>
        <end position="118"/>
    </location>
    <ligand>
        <name>ATP</name>
        <dbReference type="ChEBI" id="CHEBI:30616"/>
    </ligand>
</feature>
<evidence type="ECO:0000313" key="16">
    <source>
        <dbReference type="Proteomes" id="UP000637513"/>
    </source>
</evidence>
<dbReference type="SUPFAM" id="SSF53244">
    <property type="entry name" value="MurD-like peptide ligases, peptide-binding domain"/>
    <property type="match status" value="1"/>
</dbReference>
<evidence type="ECO:0000256" key="6">
    <source>
        <dbReference type="ARBA" id="ARBA00022960"/>
    </source>
</evidence>
<evidence type="ECO:0000256" key="4">
    <source>
        <dbReference type="ARBA" id="ARBA00022741"/>
    </source>
</evidence>
<evidence type="ECO:0000256" key="7">
    <source>
        <dbReference type="ARBA" id="ARBA00022984"/>
    </source>
</evidence>
<dbReference type="InterPro" id="IPR036565">
    <property type="entry name" value="Mur-like_cat_sf"/>
</dbReference>
<dbReference type="Gene3D" id="3.90.190.20">
    <property type="entry name" value="Mur ligase, C-terminal domain"/>
    <property type="match status" value="1"/>
</dbReference>
<keyword evidence="7 10" id="KW-0573">Peptidoglycan synthesis</keyword>
<dbReference type="InterPro" id="IPR035911">
    <property type="entry name" value="MurE/MurF_N"/>
</dbReference>
<dbReference type="Pfam" id="PF08245">
    <property type="entry name" value="Mur_ligase_M"/>
    <property type="match status" value="1"/>
</dbReference>
<keyword evidence="3 10" id="KW-0132">Cell division</keyword>
<dbReference type="Gene3D" id="3.40.1190.10">
    <property type="entry name" value="Mur-like, catalytic domain"/>
    <property type="match status" value="1"/>
</dbReference>